<feature type="domain" description="CN hydrolase" evidence="2">
    <location>
        <begin position="1"/>
        <end position="280"/>
    </location>
</feature>
<dbReference type="GO" id="GO:0030163">
    <property type="term" value="P:protein catabolic process"/>
    <property type="evidence" value="ECO:0007669"/>
    <property type="project" value="TreeGrafter"/>
</dbReference>
<dbReference type="PANTHER" id="PTHR11750:SF26">
    <property type="entry name" value="PROTEIN N-TERMINAL AMIDASE"/>
    <property type="match status" value="1"/>
</dbReference>
<keyword evidence="4" id="KW-1185">Reference proteome</keyword>
<dbReference type="Pfam" id="PF00795">
    <property type="entry name" value="CN_hydrolase"/>
    <property type="match status" value="1"/>
</dbReference>
<organism evidence="3">
    <name type="scientific">Rosellinia necatrix</name>
    <name type="common">White root-rot fungus</name>
    <dbReference type="NCBI Taxonomy" id="77044"/>
    <lineage>
        <taxon>Eukaryota</taxon>
        <taxon>Fungi</taxon>
        <taxon>Dikarya</taxon>
        <taxon>Ascomycota</taxon>
        <taxon>Pezizomycotina</taxon>
        <taxon>Sordariomycetes</taxon>
        <taxon>Xylariomycetidae</taxon>
        <taxon>Xylariales</taxon>
        <taxon>Xylariaceae</taxon>
        <taxon>Rosellinia</taxon>
    </lineage>
</organism>
<name>A0A1W2TX01_ROSNE</name>
<dbReference type="OrthoDB" id="201515at2759"/>
<dbReference type="SUPFAM" id="SSF56317">
    <property type="entry name" value="Carbon-nitrogen hydrolase"/>
    <property type="match status" value="1"/>
</dbReference>
<gene>
    <name evidence="3" type="ORF">SAMD00023353_5900410</name>
</gene>
<dbReference type="CDD" id="cd07566">
    <property type="entry name" value="ScNTA1_like"/>
    <property type="match status" value="1"/>
</dbReference>
<dbReference type="STRING" id="77044.A0A1W2TX01"/>
<dbReference type="InterPro" id="IPR039703">
    <property type="entry name" value="Nta1"/>
</dbReference>
<feature type="compositionally biased region" description="Polar residues" evidence="1">
    <location>
        <begin position="290"/>
        <end position="322"/>
    </location>
</feature>
<reference evidence="3" key="1">
    <citation type="submission" date="2016-03" db="EMBL/GenBank/DDBJ databases">
        <title>Draft genome sequence of Rosellinia necatrix.</title>
        <authorList>
            <person name="Kanematsu S."/>
        </authorList>
    </citation>
    <scope>NUCLEOTIDE SEQUENCE [LARGE SCALE GENOMIC DNA]</scope>
    <source>
        <strain evidence="3">W97</strain>
    </source>
</reference>
<dbReference type="EMBL" id="DF977504">
    <property type="protein sequence ID" value="GAP93225.2"/>
    <property type="molecule type" value="Genomic_DNA"/>
</dbReference>
<feature type="region of interest" description="Disordered" evidence="1">
    <location>
        <begin position="420"/>
        <end position="444"/>
    </location>
</feature>
<dbReference type="AlphaFoldDB" id="A0A1W2TX01"/>
<feature type="region of interest" description="Disordered" evidence="1">
    <location>
        <begin position="289"/>
        <end position="335"/>
    </location>
</feature>
<sequence length="464" mass="50202">MRIGCLQFAPQVGDVENNVSRADGILREAEPGNLDLLILPELAFTGYNFKSLQDITPFLEPQNSGLSALWARRVALENDCVVTVGYPEKVEKEPESSVDPEYYNSVIALDDHGEMIAHYRKTFLYYTDETWALEGQEGFYDGFIPGLGTTSMGICMDLNPYKFAAPWSAFEFASHCLRVEAKLVIVTLAWNTREDASSFSLLPNEPDMHTLAYWVARLEPLTRSEPQEEVIIAFCNRCGVEDDAVYAGTSAVIGVKGSDINVYGILGRGEEALLIVDTEKPPFAKLVYRSDNQNSTVPSDPESASDSGAAGQMNSDKTTTTGPLPPEGNPDGRVKVGASQNQALCRGACSTSQPHSVANCTIQSSYALLSSKKPYSTHVLRSGEAAPTGPSATRNHHHHLGVSQSGSDRCVIPLHSRVSSKGSFGSALRRGPDRLGPSKVTKQHAIARADSPTLSMSSLTSLQV</sequence>
<evidence type="ECO:0000256" key="1">
    <source>
        <dbReference type="SAM" id="MobiDB-lite"/>
    </source>
</evidence>
<dbReference type="PROSITE" id="PS50263">
    <property type="entry name" value="CN_HYDROLASE"/>
    <property type="match status" value="1"/>
</dbReference>
<dbReference type="GO" id="GO:0008418">
    <property type="term" value="F:protein-N-terminal asparagine amidohydrolase activity"/>
    <property type="evidence" value="ECO:0007669"/>
    <property type="project" value="InterPro"/>
</dbReference>
<dbReference type="OMA" id="CFESECT"/>
<dbReference type="InterPro" id="IPR003010">
    <property type="entry name" value="C-N_Hydrolase"/>
</dbReference>
<feature type="region of interest" description="Disordered" evidence="1">
    <location>
        <begin position="380"/>
        <end position="408"/>
    </location>
</feature>
<evidence type="ECO:0000313" key="3">
    <source>
        <dbReference type="EMBL" id="GAP93225.2"/>
    </source>
</evidence>
<evidence type="ECO:0000259" key="2">
    <source>
        <dbReference type="PROSITE" id="PS50263"/>
    </source>
</evidence>
<evidence type="ECO:0000313" key="4">
    <source>
        <dbReference type="Proteomes" id="UP000054516"/>
    </source>
</evidence>
<proteinExistence type="predicted"/>
<dbReference type="Proteomes" id="UP000054516">
    <property type="component" value="Unassembled WGS sequence"/>
</dbReference>
<dbReference type="Gene3D" id="3.60.110.10">
    <property type="entry name" value="Carbon-nitrogen hydrolase"/>
    <property type="match status" value="1"/>
</dbReference>
<dbReference type="PANTHER" id="PTHR11750">
    <property type="entry name" value="PROTEIN N-TERMINAL AMIDASE"/>
    <property type="match status" value="1"/>
</dbReference>
<protein>
    <submittedName>
        <fullName evidence="3">Putative amino-terminal amidase</fullName>
    </submittedName>
</protein>
<accession>A0A1W2TX01</accession>
<dbReference type="InterPro" id="IPR036526">
    <property type="entry name" value="C-N_Hydrolase_sf"/>
</dbReference>
<dbReference type="GO" id="GO:0070773">
    <property type="term" value="F:protein-N-terminal glutamine amidohydrolase activity"/>
    <property type="evidence" value="ECO:0007669"/>
    <property type="project" value="InterPro"/>
</dbReference>